<gene>
    <name evidence="2" type="primary">MARS1</name>
</gene>
<name>A0A6I8P8E6_ORNAN</name>
<dbReference type="Proteomes" id="UP000002279">
    <property type="component" value="Chromosome 10"/>
</dbReference>
<feature type="domain" description="Methionine--tRNA ligase N-terminal" evidence="1">
    <location>
        <begin position="1"/>
        <end position="73"/>
    </location>
</feature>
<protein>
    <submittedName>
        <fullName evidence="2">Methionyl-tRNA synthetase 1</fullName>
    </submittedName>
</protein>
<keyword evidence="3" id="KW-1185">Reference proteome</keyword>
<reference evidence="2 3" key="1">
    <citation type="journal article" date="2008" name="Nature">
        <title>Genome analysis of the platypus reveals unique signatures of evolution.</title>
        <authorList>
            <person name="Warren W.C."/>
            <person name="Hillier L.W."/>
            <person name="Marshall Graves J.A."/>
            <person name="Birney E."/>
            <person name="Ponting C.P."/>
            <person name="Grutzner F."/>
            <person name="Belov K."/>
            <person name="Miller W."/>
            <person name="Clarke L."/>
            <person name="Chinwalla A.T."/>
            <person name="Yang S.P."/>
            <person name="Heger A."/>
            <person name="Locke D.P."/>
            <person name="Miethke P."/>
            <person name="Waters P.D."/>
            <person name="Veyrunes F."/>
            <person name="Fulton L."/>
            <person name="Fulton B."/>
            <person name="Graves T."/>
            <person name="Wallis J."/>
            <person name="Puente X.S."/>
            <person name="Lopez-Otin C."/>
            <person name="Ordonez G.R."/>
            <person name="Eichler E.E."/>
            <person name="Chen L."/>
            <person name="Cheng Z."/>
            <person name="Deakin J.E."/>
            <person name="Alsop A."/>
            <person name="Thompson K."/>
            <person name="Kirby P."/>
            <person name="Papenfuss A.T."/>
            <person name="Wakefield M.J."/>
            <person name="Olender T."/>
            <person name="Lancet D."/>
            <person name="Huttley G.A."/>
            <person name="Smit A.F."/>
            <person name="Pask A."/>
            <person name="Temple-Smith P."/>
            <person name="Batzer M.A."/>
            <person name="Walker J.A."/>
            <person name="Konkel M.K."/>
            <person name="Harris R.S."/>
            <person name="Whittington C.M."/>
            <person name="Wong E.S."/>
            <person name="Gemmell N.J."/>
            <person name="Buschiazzo E."/>
            <person name="Vargas Jentzsch I.M."/>
            <person name="Merkel A."/>
            <person name="Schmitz J."/>
            <person name="Zemann A."/>
            <person name="Churakov G."/>
            <person name="Kriegs J.O."/>
            <person name="Brosius J."/>
            <person name="Murchison E.P."/>
            <person name="Sachidanandam R."/>
            <person name="Smith C."/>
            <person name="Hannon G.J."/>
            <person name="Tsend-Ayush E."/>
            <person name="McMillan D."/>
            <person name="Attenborough R."/>
            <person name="Rens W."/>
            <person name="Ferguson-Smith M."/>
            <person name="Lefevre C.M."/>
            <person name="Sharp J.A."/>
            <person name="Nicholas K.R."/>
            <person name="Ray D.A."/>
            <person name="Kube M."/>
            <person name="Reinhardt R."/>
            <person name="Pringle T.H."/>
            <person name="Taylor J."/>
            <person name="Jones R.C."/>
            <person name="Nixon B."/>
            <person name="Dacheux J.L."/>
            <person name="Niwa H."/>
            <person name="Sekita Y."/>
            <person name="Huang X."/>
            <person name="Stark A."/>
            <person name="Kheradpour P."/>
            <person name="Kellis M."/>
            <person name="Flicek P."/>
            <person name="Chen Y."/>
            <person name="Webber C."/>
            <person name="Hardison R."/>
            <person name="Nelson J."/>
            <person name="Hallsworth-Pepin K."/>
            <person name="Delehaunty K."/>
            <person name="Markovic C."/>
            <person name="Minx P."/>
            <person name="Feng Y."/>
            <person name="Kremitzki C."/>
            <person name="Mitreva M."/>
            <person name="Glasscock J."/>
            <person name="Wylie T."/>
            <person name="Wohldmann P."/>
            <person name="Thiru P."/>
            <person name="Nhan M.N."/>
            <person name="Pohl C.S."/>
            <person name="Smith S.M."/>
            <person name="Hou S."/>
            <person name="Nefedov M."/>
            <person name="de Jong P.J."/>
            <person name="Renfree M.B."/>
            <person name="Mardis E.R."/>
            <person name="Wilson R.K."/>
        </authorList>
    </citation>
    <scope>NUCLEOTIDE SEQUENCE [LARGE SCALE GENOMIC DNA]</scope>
    <source>
        <strain evidence="2 3">Glennie</strain>
    </source>
</reference>
<reference evidence="2" key="2">
    <citation type="submission" date="2025-08" db="UniProtKB">
        <authorList>
            <consortium name="Ensembl"/>
        </authorList>
    </citation>
    <scope>IDENTIFICATION</scope>
    <source>
        <strain evidence="2">Glennie</strain>
    </source>
</reference>
<dbReference type="Pfam" id="PF18485">
    <property type="entry name" value="GST_N_5"/>
    <property type="match status" value="1"/>
</dbReference>
<sequence length="94" mass="10370">MRLFVSEGAPGNLPVLAAAGRAGHTGLQVCTVGPDERVVPFLSRPRVPALELDGGGFLFSTNAICRYFFLLSGWEQDDLTQQWLEWETTELQMS</sequence>
<dbReference type="GeneTree" id="ENSGT00550000075017"/>
<evidence type="ECO:0000259" key="1">
    <source>
        <dbReference type="Pfam" id="PF18485"/>
    </source>
</evidence>
<accession>A0A6I8P8E6</accession>
<evidence type="ECO:0000313" key="2">
    <source>
        <dbReference type="Ensembl" id="ENSOANP00000049123.1"/>
    </source>
</evidence>
<dbReference type="Ensembl" id="ENSOANT00000066607.1">
    <property type="protein sequence ID" value="ENSOANP00000049123.1"/>
    <property type="gene ID" value="ENSOANG00000013318.3"/>
</dbReference>
<evidence type="ECO:0000313" key="3">
    <source>
        <dbReference type="Proteomes" id="UP000002279"/>
    </source>
</evidence>
<dbReference type="InterPro" id="IPR041598">
    <property type="entry name" value="MARS_N"/>
</dbReference>
<reference evidence="2" key="3">
    <citation type="submission" date="2025-09" db="UniProtKB">
        <authorList>
            <consortium name="Ensembl"/>
        </authorList>
    </citation>
    <scope>IDENTIFICATION</scope>
    <source>
        <strain evidence="2">Glennie</strain>
    </source>
</reference>
<organism evidence="2 3">
    <name type="scientific">Ornithorhynchus anatinus</name>
    <name type="common">Duckbill platypus</name>
    <dbReference type="NCBI Taxonomy" id="9258"/>
    <lineage>
        <taxon>Eukaryota</taxon>
        <taxon>Metazoa</taxon>
        <taxon>Chordata</taxon>
        <taxon>Craniata</taxon>
        <taxon>Vertebrata</taxon>
        <taxon>Euteleostomi</taxon>
        <taxon>Mammalia</taxon>
        <taxon>Monotremata</taxon>
        <taxon>Ornithorhynchidae</taxon>
        <taxon>Ornithorhynchus</taxon>
    </lineage>
</organism>
<dbReference type="FunFam" id="3.40.30.10:FF:000136">
    <property type="entry name" value="methionine--tRNA ligase, cytoplasmic"/>
    <property type="match status" value="1"/>
</dbReference>
<dbReference type="Gene3D" id="3.40.30.10">
    <property type="entry name" value="Glutaredoxin"/>
    <property type="match status" value="1"/>
</dbReference>
<dbReference type="AlphaFoldDB" id="A0A6I8P8E6"/>
<dbReference type="Bgee" id="ENSOANG00000013318">
    <property type="expression patterns" value="Expressed in heart and 7 other cell types or tissues"/>
</dbReference>
<proteinExistence type="predicted"/>